<reference evidence="4 6" key="2">
    <citation type="submission" date="2018-10" db="EMBL/GenBank/DDBJ databases">
        <title>Comamonadaceae CDC group NO-1 genome sequencing and assembly.</title>
        <authorList>
            <person name="Bernier A.-M."/>
            <person name="Bernard K."/>
        </authorList>
    </citation>
    <scope>NUCLEOTIDE SEQUENCE [LARGE SCALE GENOMIC DNA]</scope>
    <source>
        <strain evidence="4 6">NML180582</strain>
    </source>
</reference>
<dbReference type="Proteomes" id="UP000275180">
    <property type="component" value="Unassembled WGS sequence"/>
</dbReference>
<evidence type="ECO:0000313" key="5">
    <source>
        <dbReference type="Proteomes" id="UP000218644"/>
    </source>
</evidence>
<dbReference type="EMBL" id="RDQJ01000008">
    <property type="protein sequence ID" value="RMX15182.1"/>
    <property type="molecule type" value="Genomic_DNA"/>
</dbReference>
<dbReference type="OrthoDB" id="8479562at2"/>
<dbReference type="Pfam" id="PF17680">
    <property type="entry name" value="FlgO"/>
    <property type="match status" value="1"/>
</dbReference>
<evidence type="ECO:0000313" key="6">
    <source>
        <dbReference type="Proteomes" id="UP000275180"/>
    </source>
</evidence>
<accession>A0A3M6RL68</accession>
<dbReference type="Proteomes" id="UP000218644">
    <property type="component" value="Unassembled WGS sequence"/>
</dbReference>
<comment type="caution">
    <text evidence="3">The sequence shown here is derived from an EMBL/GenBank/DDBJ whole genome shotgun (WGS) entry which is preliminary data.</text>
</comment>
<dbReference type="InterPro" id="IPR041215">
    <property type="entry name" value="FlgO_dom"/>
</dbReference>
<organism evidence="3 5">
    <name type="scientific">Vandammella animalimorsus</name>
    <dbReference type="NCBI Taxonomy" id="2029117"/>
    <lineage>
        <taxon>Bacteria</taxon>
        <taxon>Pseudomonadati</taxon>
        <taxon>Pseudomonadota</taxon>
        <taxon>Betaproteobacteria</taxon>
        <taxon>Burkholderiales</taxon>
        <taxon>Comamonadaceae</taxon>
        <taxon>Vandammella</taxon>
    </lineage>
</organism>
<feature type="domain" description="FlgO" evidence="2">
    <location>
        <begin position="46"/>
        <end position="175"/>
    </location>
</feature>
<protein>
    <recommendedName>
        <fullName evidence="2">FlgO domain-containing protein</fullName>
    </recommendedName>
</protein>
<dbReference type="PROSITE" id="PS51257">
    <property type="entry name" value="PROKAR_LIPOPROTEIN"/>
    <property type="match status" value="1"/>
</dbReference>
<dbReference type="RefSeq" id="WP_095557085.1">
    <property type="nucleotide sequence ID" value="NZ_NSJD01000012.1"/>
</dbReference>
<proteinExistence type="predicted"/>
<feature type="chain" id="PRO_5012358404" description="FlgO domain-containing protein" evidence="1">
    <location>
        <begin position="26"/>
        <end position="184"/>
    </location>
</feature>
<name>A0A2A2AQ15_9BURK</name>
<keyword evidence="1" id="KW-0732">Signal</keyword>
<feature type="signal peptide" evidence="1">
    <location>
        <begin position="1"/>
        <end position="25"/>
    </location>
</feature>
<dbReference type="EMBL" id="NSJD01000012">
    <property type="protein sequence ID" value="PAT39821.1"/>
    <property type="molecule type" value="Genomic_DNA"/>
</dbReference>
<sequence>MKVQILASALAAAALLAGCANHTNAVRVEPSYQDAASNSFLKTNQNAAQQLIGGYDTTAFQNSPLLVATIVDVNDTRVSAPLGRTLSEQYASTLANAGMNVREIKLRGNVFVQEGTGELLLSREIQDIAKSQNSGVVLVGTYSAAARFTYVSLKLVRTQDSRIISAYDYTLPNNRDVRRLLQSN</sequence>
<accession>A0A2A2AQ15</accession>
<reference evidence="3 5" key="1">
    <citation type="submission" date="2017-08" db="EMBL/GenBank/DDBJ databases">
        <title>WGS of Clinical strains of the CDC Group NO-1 linked to zoonotic infections in humans.</title>
        <authorList>
            <person name="Bernier A.-M."/>
            <person name="Bernard K."/>
        </authorList>
    </citation>
    <scope>NUCLEOTIDE SEQUENCE [LARGE SCALE GENOMIC DNA]</scope>
    <source>
        <strain evidence="3 5">NML79-0751</strain>
    </source>
</reference>
<dbReference type="InterPro" id="IPR014549">
    <property type="entry name" value="FlgO"/>
</dbReference>
<gene>
    <name evidence="3" type="ORF">CK623_08175</name>
    <name evidence="4" type="ORF">EBQ34_07265</name>
</gene>
<evidence type="ECO:0000259" key="2">
    <source>
        <dbReference type="Pfam" id="PF17680"/>
    </source>
</evidence>
<dbReference type="AlphaFoldDB" id="A0A2A2AQ15"/>
<evidence type="ECO:0000313" key="3">
    <source>
        <dbReference type="EMBL" id="PAT39821.1"/>
    </source>
</evidence>
<dbReference type="PIRSF" id="PIRSF028688">
    <property type="entry name" value="UCP_imp_028688"/>
    <property type="match status" value="1"/>
</dbReference>
<evidence type="ECO:0000313" key="4">
    <source>
        <dbReference type="EMBL" id="RMX15182.1"/>
    </source>
</evidence>
<evidence type="ECO:0000256" key="1">
    <source>
        <dbReference type="SAM" id="SignalP"/>
    </source>
</evidence>